<reference evidence="1" key="1">
    <citation type="journal article" date="2021" name="Proc. Natl. Acad. Sci. U.S.A.">
        <title>A Catalog of Tens of Thousands of Viruses from Human Metagenomes Reveals Hidden Associations with Chronic Diseases.</title>
        <authorList>
            <person name="Tisza M.J."/>
            <person name="Buck C.B."/>
        </authorList>
    </citation>
    <scope>NUCLEOTIDE SEQUENCE</scope>
    <source>
        <strain evidence="1">CtNQV2</strain>
    </source>
</reference>
<evidence type="ECO:0000313" key="1">
    <source>
        <dbReference type="EMBL" id="DAF43954.1"/>
    </source>
</evidence>
<sequence length="96" mass="11333">MENLDRETTSKDKKEILISAYKKLGDFLDISNELLALFEEMKDCNEYIANDYAEQALPQSFDDWVTTDLTNWVEQSKDRIARELADRQVEFYKTLN</sequence>
<dbReference type="EMBL" id="BK032510">
    <property type="protein sequence ID" value="DAF43954.1"/>
    <property type="molecule type" value="Genomic_DNA"/>
</dbReference>
<name>A0A8S5RZX8_9CAUD</name>
<organism evidence="1">
    <name type="scientific">Myoviridae sp. ctNQV2</name>
    <dbReference type="NCBI Taxonomy" id="2827683"/>
    <lineage>
        <taxon>Viruses</taxon>
        <taxon>Duplodnaviria</taxon>
        <taxon>Heunggongvirae</taxon>
        <taxon>Uroviricota</taxon>
        <taxon>Caudoviricetes</taxon>
    </lineage>
</organism>
<protein>
    <submittedName>
        <fullName evidence="1">Uncharacterized protein</fullName>
    </submittedName>
</protein>
<accession>A0A8S5RZX8</accession>
<proteinExistence type="predicted"/>